<dbReference type="PANTHER" id="PTHR43774:SF1">
    <property type="entry name" value="PEPTIDE METHIONINE SULFOXIDE REDUCTASE MSRA 2"/>
    <property type="match status" value="1"/>
</dbReference>
<dbReference type="GO" id="GO:0034599">
    <property type="term" value="P:cellular response to oxidative stress"/>
    <property type="evidence" value="ECO:0007669"/>
    <property type="project" value="UniProtKB-ARBA"/>
</dbReference>
<dbReference type="InterPro" id="IPR036509">
    <property type="entry name" value="Met_Sox_Rdtase_MsrA_sf"/>
</dbReference>
<feature type="region of interest" description="Disordered" evidence="7">
    <location>
        <begin position="20"/>
        <end position="41"/>
    </location>
</feature>
<comment type="catalytic activity">
    <reaction evidence="6">
        <text>[thioredoxin]-disulfide + L-methionine + H2O = L-methionine (S)-S-oxide + [thioredoxin]-dithiol</text>
        <dbReference type="Rhea" id="RHEA:19993"/>
        <dbReference type="Rhea" id="RHEA-COMP:10698"/>
        <dbReference type="Rhea" id="RHEA-COMP:10700"/>
        <dbReference type="ChEBI" id="CHEBI:15377"/>
        <dbReference type="ChEBI" id="CHEBI:29950"/>
        <dbReference type="ChEBI" id="CHEBI:50058"/>
        <dbReference type="ChEBI" id="CHEBI:57844"/>
        <dbReference type="ChEBI" id="CHEBI:58772"/>
        <dbReference type="EC" id="1.8.4.11"/>
    </reaction>
</comment>
<dbReference type="Gene3D" id="3.30.1060.10">
    <property type="entry name" value="Peptide methionine sulphoxide reductase MsrA"/>
    <property type="match status" value="1"/>
</dbReference>
<dbReference type="NCBIfam" id="TIGR00401">
    <property type="entry name" value="msrA"/>
    <property type="match status" value="1"/>
</dbReference>
<evidence type="ECO:0000256" key="4">
    <source>
        <dbReference type="ARBA" id="ARBA00030643"/>
    </source>
</evidence>
<dbReference type="AlphaFoldDB" id="A0A2T4B9K3"/>
<dbReference type="EC" id="1.8.4.11" evidence="2"/>
<dbReference type="OrthoDB" id="77405at2759"/>
<keyword evidence="3" id="KW-0560">Oxidoreductase</keyword>
<evidence type="ECO:0000259" key="8">
    <source>
        <dbReference type="Pfam" id="PF01625"/>
    </source>
</evidence>
<dbReference type="RefSeq" id="XP_024749325.1">
    <property type="nucleotide sequence ID" value="XM_024890804.1"/>
</dbReference>
<evidence type="ECO:0000256" key="7">
    <source>
        <dbReference type="SAM" id="MobiDB-lite"/>
    </source>
</evidence>
<dbReference type="HAMAP" id="MF_01401">
    <property type="entry name" value="MsrA"/>
    <property type="match status" value="1"/>
</dbReference>
<keyword evidence="10" id="KW-1185">Reference proteome</keyword>
<feature type="domain" description="Peptide methionine sulphoxide reductase MsrA" evidence="8">
    <location>
        <begin position="48"/>
        <end position="201"/>
    </location>
</feature>
<evidence type="ECO:0000313" key="9">
    <source>
        <dbReference type="EMBL" id="PTB66005.1"/>
    </source>
</evidence>
<dbReference type="FunFam" id="3.30.1060.10:FF:000006">
    <property type="entry name" value="Peptide methionine sulfoxide reductase"/>
    <property type="match status" value="1"/>
</dbReference>
<reference evidence="10" key="1">
    <citation type="submission" date="2016-07" db="EMBL/GenBank/DDBJ databases">
        <title>Multiple horizontal gene transfer events from other fungi enriched the ability of initially mycotrophic Trichoderma (Ascomycota) to feed on dead plant biomass.</title>
        <authorList>
            <consortium name="DOE Joint Genome Institute"/>
            <person name="Atanasova L."/>
            <person name="Chenthamara K."/>
            <person name="Zhang J."/>
            <person name="Grujic M."/>
            <person name="Henrissat B."/>
            <person name="Kuo A."/>
            <person name="Aerts A."/>
            <person name="Salamov A."/>
            <person name="Lipzen A."/>
            <person name="Labutti K."/>
            <person name="Barry K."/>
            <person name="Miao Y."/>
            <person name="Rahimi M.J."/>
            <person name="Shen Q."/>
            <person name="Grigoriev I.V."/>
            <person name="Kubicek C.P."/>
            <person name="Druzhinina I.S."/>
        </authorList>
    </citation>
    <scope>NUCLEOTIDE SEQUENCE [LARGE SCALE GENOMIC DNA]</scope>
    <source>
        <strain evidence="10">TUCIM 6016</strain>
    </source>
</reference>
<dbReference type="Proteomes" id="UP000241546">
    <property type="component" value="Unassembled WGS sequence"/>
</dbReference>
<evidence type="ECO:0000256" key="2">
    <source>
        <dbReference type="ARBA" id="ARBA00012502"/>
    </source>
</evidence>
<gene>
    <name evidence="9" type="ORF">BBK36DRAFT_1121247</name>
</gene>
<dbReference type="GeneID" id="36598922"/>
<protein>
    <recommendedName>
        <fullName evidence="2">peptide-methionine (S)-S-oxide reductase</fullName>
        <ecNumber evidence="2">1.8.4.11</ecNumber>
    </recommendedName>
    <alternativeName>
        <fullName evidence="4">Peptide-methionine (S)-S-oxide reductase</fullName>
    </alternativeName>
</protein>
<dbReference type="SUPFAM" id="SSF55068">
    <property type="entry name" value="Peptide methionine sulfoxide reductase"/>
    <property type="match status" value="1"/>
</dbReference>
<evidence type="ECO:0000313" key="10">
    <source>
        <dbReference type="Proteomes" id="UP000241546"/>
    </source>
</evidence>
<evidence type="ECO:0000256" key="3">
    <source>
        <dbReference type="ARBA" id="ARBA00023002"/>
    </source>
</evidence>
<comment type="catalytic activity">
    <reaction evidence="5">
        <text>L-methionyl-[protein] + [thioredoxin]-disulfide + H2O = L-methionyl-(S)-S-oxide-[protein] + [thioredoxin]-dithiol</text>
        <dbReference type="Rhea" id="RHEA:14217"/>
        <dbReference type="Rhea" id="RHEA-COMP:10698"/>
        <dbReference type="Rhea" id="RHEA-COMP:10700"/>
        <dbReference type="Rhea" id="RHEA-COMP:12313"/>
        <dbReference type="Rhea" id="RHEA-COMP:12315"/>
        <dbReference type="ChEBI" id="CHEBI:15377"/>
        <dbReference type="ChEBI" id="CHEBI:16044"/>
        <dbReference type="ChEBI" id="CHEBI:29950"/>
        <dbReference type="ChEBI" id="CHEBI:44120"/>
        <dbReference type="ChEBI" id="CHEBI:50058"/>
        <dbReference type="EC" id="1.8.4.11"/>
    </reaction>
</comment>
<dbReference type="Pfam" id="PF01625">
    <property type="entry name" value="PMSR"/>
    <property type="match status" value="1"/>
</dbReference>
<sequence>MLTNILARLARPFTTASRLSIAPESPSGTSSSTSSSSSADIPEGAERCTLAAGCYWGTEHLYRKHFTGKGLIDAKVGFIGGDLENPSYRAVCGGKTGHAEAAEIIFDPTQVSYRQLLEFFYRMHDPTTLNKQGPDTGPQYRSGIYFHSPEQERVAREVTEKVNSQWWGGKVVTEIVPAGKWWTAEEYHQLYLERNPDGYECPSHYLRSFKDLE</sequence>
<dbReference type="PANTHER" id="PTHR43774">
    <property type="entry name" value="PEPTIDE METHIONINE SULFOXIDE REDUCTASE"/>
    <property type="match status" value="1"/>
</dbReference>
<evidence type="ECO:0000256" key="1">
    <source>
        <dbReference type="ARBA" id="ARBA00005591"/>
    </source>
</evidence>
<accession>A0A2T4B9K3</accession>
<name>A0A2T4B9K3_9HYPO</name>
<organism evidence="9 10">
    <name type="scientific">Trichoderma citrinoviride</name>
    <dbReference type="NCBI Taxonomy" id="58853"/>
    <lineage>
        <taxon>Eukaryota</taxon>
        <taxon>Fungi</taxon>
        <taxon>Dikarya</taxon>
        <taxon>Ascomycota</taxon>
        <taxon>Pezizomycotina</taxon>
        <taxon>Sordariomycetes</taxon>
        <taxon>Hypocreomycetidae</taxon>
        <taxon>Hypocreales</taxon>
        <taxon>Hypocreaceae</taxon>
        <taxon>Trichoderma</taxon>
    </lineage>
</organism>
<evidence type="ECO:0000256" key="6">
    <source>
        <dbReference type="ARBA" id="ARBA00048782"/>
    </source>
</evidence>
<dbReference type="InterPro" id="IPR002569">
    <property type="entry name" value="Met_Sox_Rdtase_MsrA_dom"/>
</dbReference>
<proteinExistence type="inferred from homology"/>
<comment type="similarity">
    <text evidence="1">Belongs to the MsrA Met sulfoxide reductase family.</text>
</comment>
<feature type="compositionally biased region" description="Low complexity" evidence="7">
    <location>
        <begin position="25"/>
        <end position="38"/>
    </location>
</feature>
<dbReference type="EMBL" id="KZ680214">
    <property type="protein sequence ID" value="PTB66005.1"/>
    <property type="molecule type" value="Genomic_DNA"/>
</dbReference>
<evidence type="ECO:0000256" key="5">
    <source>
        <dbReference type="ARBA" id="ARBA00047806"/>
    </source>
</evidence>
<dbReference type="GO" id="GO:0008113">
    <property type="term" value="F:peptide-methionine (S)-S-oxide reductase activity"/>
    <property type="evidence" value="ECO:0007669"/>
    <property type="project" value="UniProtKB-EC"/>
</dbReference>